<keyword evidence="4" id="KW-1185">Reference proteome</keyword>
<evidence type="ECO:0000313" key="2">
    <source>
        <dbReference type="EMBL" id="USS43709.1"/>
    </source>
</evidence>
<dbReference type="RefSeq" id="WP_017432953.1">
    <property type="nucleotide sequence ID" value="NZ_CP021075.1"/>
</dbReference>
<organism evidence="1 3">
    <name type="scientific">Burkholderia glumae</name>
    <name type="common">Pseudomonas glumae</name>
    <dbReference type="NCBI Taxonomy" id="337"/>
    <lineage>
        <taxon>Bacteria</taxon>
        <taxon>Pseudomonadati</taxon>
        <taxon>Pseudomonadota</taxon>
        <taxon>Betaproteobacteria</taxon>
        <taxon>Burkholderiales</taxon>
        <taxon>Burkholderiaceae</taxon>
        <taxon>Burkholderia</taxon>
    </lineage>
</organism>
<proteinExistence type="predicted"/>
<reference evidence="1 3" key="1">
    <citation type="submission" date="2020-12" db="EMBL/GenBank/DDBJ databases">
        <title>FDA dAtabase for Regulatory Grade micrObial Sequences (FDA-ARGOS): Supporting development and validation of Infectious Disease Dx tests.</title>
        <authorList>
            <person name="Minogue T."/>
            <person name="Wolcott M."/>
            <person name="Wasieloski L."/>
            <person name="Aguilar W."/>
            <person name="Moore D."/>
            <person name="Jaissle J."/>
            <person name="Tallon L."/>
            <person name="Sadzewicz L."/>
            <person name="Zhao X."/>
            <person name="Boylan J."/>
            <person name="Ott S."/>
            <person name="Bowen H."/>
            <person name="Vavikolanu K."/>
            <person name="Mehta A."/>
            <person name="Aluvathingal J."/>
            <person name="Nadendla S."/>
            <person name="Yan Y."/>
            <person name="Sichtig H."/>
        </authorList>
    </citation>
    <scope>NUCLEOTIDE SEQUENCE [LARGE SCALE GENOMIC DNA]</scope>
    <source>
        <strain evidence="1 3">FDAARGOS_949</strain>
    </source>
</reference>
<dbReference type="Proteomes" id="UP000594892">
    <property type="component" value="Chromosome 1"/>
</dbReference>
<sequence length="59" mass="6202">MTTSAIEIEIPVDAAPLLTALDKLLCSISEHPELAPMLREELSKSASIGAALMTPARAL</sequence>
<reference evidence="2" key="2">
    <citation type="submission" date="2022-06" db="EMBL/GenBank/DDBJ databases">
        <title>Draft genome sequence of Burkholderia glumae strain GR20004 isolated from rice panicle showing bacterial panicle blight.</title>
        <authorList>
            <person name="Choi S.Y."/>
            <person name="Lee Y.H."/>
        </authorList>
    </citation>
    <scope>NUCLEOTIDE SEQUENCE</scope>
    <source>
        <strain evidence="2">GR20004</strain>
    </source>
</reference>
<dbReference type="GeneID" id="45695023"/>
<dbReference type="EMBL" id="CP099583">
    <property type="protein sequence ID" value="USS43709.1"/>
    <property type="molecule type" value="Genomic_DNA"/>
</dbReference>
<name>A0AAP9XXV0_BURGL</name>
<evidence type="ECO:0000313" key="1">
    <source>
        <dbReference type="EMBL" id="QPQ90275.1"/>
    </source>
</evidence>
<evidence type="ECO:0000313" key="4">
    <source>
        <dbReference type="Proteomes" id="UP001056386"/>
    </source>
</evidence>
<accession>A0AAP9XXV0</accession>
<gene>
    <name evidence="1" type="ORF">I6H06_00355</name>
    <name evidence="2" type="ORF">NFI99_04465</name>
</gene>
<dbReference type="Proteomes" id="UP001056386">
    <property type="component" value="Chromosome 2"/>
</dbReference>
<protein>
    <submittedName>
        <fullName evidence="1">Uncharacterized protein</fullName>
    </submittedName>
</protein>
<evidence type="ECO:0000313" key="3">
    <source>
        <dbReference type="Proteomes" id="UP000594892"/>
    </source>
</evidence>
<dbReference type="AlphaFoldDB" id="A0AAP9XXV0"/>
<dbReference type="EMBL" id="CP065600">
    <property type="protein sequence ID" value="QPQ90275.1"/>
    <property type="molecule type" value="Genomic_DNA"/>
</dbReference>